<dbReference type="SUPFAM" id="SSF160467">
    <property type="entry name" value="PH0987 N-terminal domain-like"/>
    <property type="match status" value="1"/>
</dbReference>
<proteinExistence type="predicted"/>
<dbReference type="RefSeq" id="WP_204607005.1">
    <property type="nucleotide sequence ID" value="NZ_BAAAJX010000016.1"/>
</dbReference>
<sequence length="216" mass="22411">MSLDLRSAGTSAVLATFDSLAEVVAFRAGLAGTGTDAATGAGVTEVVSGARTLLFRFDPDVTDAGRVRSLLSEVRPSRPADDDGQQRAPVVVPVTYDGADLDAVGALTGMSRDDLVGWHTGQVWTSAFCGFAPGFSYLTGTAPSLDLPRRDTSRTAVPSGAVALAGEFSAVYPRTSPGGWQLIGRTDVPMWSLDRTPPALAPAGVRLRFVDAEAPS</sequence>
<dbReference type="Pfam" id="PF02682">
    <property type="entry name" value="CT_C_D"/>
    <property type="match status" value="1"/>
</dbReference>
<dbReference type="GO" id="GO:0016787">
    <property type="term" value="F:hydrolase activity"/>
    <property type="evidence" value="ECO:0007669"/>
    <property type="project" value="UniProtKB-KW"/>
</dbReference>
<dbReference type="Gene3D" id="2.40.100.10">
    <property type="entry name" value="Cyclophilin-like"/>
    <property type="match status" value="1"/>
</dbReference>
<gene>
    <name evidence="5" type="ORF">GCM10009627_27230</name>
</gene>
<dbReference type="EMBL" id="BAAAJX010000016">
    <property type="protein sequence ID" value="GAA1494377.1"/>
    <property type="molecule type" value="Genomic_DNA"/>
</dbReference>
<dbReference type="Gene3D" id="3.30.1360.40">
    <property type="match status" value="1"/>
</dbReference>
<evidence type="ECO:0000256" key="1">
    <source>
        <dbReference type="ARBA" id="ARBA00022741"/>
    </source>
</evidence>
<reference evidence="5 6" key="1">
    <citation type="journal article" date="2019" name="Int. J. Syst. Evol. Microbiol.">
        <title>The Global Catalogue of Microorganisms (GCM) 10K type strain sequencing project: providing services to taxonomists for standard genome sequencing and annotation.</title>
        <authorList>
            <consortium name="The Broad Institute Genomics Platform"/>
            <consortium name="The Broad Institute Genome Sequencing Center for Infectious Disease"/>
            <person name="Wu L."/>
            <person name="Ma J."/>
        </authorList>
    </citation>
    <scope>NUCLEOTIDE SEQUENCE [LARGE SCALE GENOMIC DNA]</scope>
    <source>
        <strain evidence="5 6">JCM 12140</strain>
    </source>
</reference>
<keyword evidence="1" id="KW-0547">Nucleotide-binding</keyword>
<name>A0ABN1ZFX5_9MICO</name>
<comment type="caution">
    <text evidence="5">The sequence shown here is derived from an EMBL/GenBank/DDBJ whole genome shotgun (WGS) entry which is preliminary data.</text>
</comment>
<evidence type="ECO:0000259" key="4">
    <source>
        <dbReference type="SMART" id="SM00796"/>
    </source>
</evidence>
<dbReference type="InterPro" id="IPR029000">
    <property type="entry name" value="Cyclophilin-like_dom_sf"/>
</dbReference>
<keyword evidence="6" id="KW-1185">Reference proteome</keyword>
<dbReference type="PANTHER" id="PTHR34698">
    <property type="entry name" value="5-OXOPROLINASE SUBUNIT B"/>
    <property type="match status" value="1"/>
</dbReference>
<feature type="domain" description="Carboxyltransferase" evidence="4">
    <location>
        <begin position="3"/>
        <end position="201"/>
    </location>
</feature>
<protein>
    <submittedName>
        <fullName evidence="5">Allophanate hydrolase subunit 1</fullName>
    </submittedName>
</protein>
<accession>A0ABN1ZFX5</accession>
<dbReference type="InterPro" id="IPR010016">
    <property type="entry name" value="PxpB"/>
</dbReference>
<dbReference type="Proteomes" id="UP001501742">
    <property type="component" value="Unassembled WGS sequence"/>
</dbReference>
<organism evidence="5 6">
    <name type="scientific">Curtobacterium herbarum</name>
    <dbReference type="NCBI Taxonomy" id="150122"/>
    <lineage>
        <taxon>Bacteria</taxon>
        <taxon>Bacillati</taxon>
        <taxon>Actinomycetota</taxon>
        <taxon>Actinomycetes</taxon>
        <taxon>Micrococcales</taxon>
        <taxon>Microbacteriaceae</taxon>
        <taxon>Curtobacterium</taxon>
    </lineage>
</organism>
<dbReference type="PANTHER" id="PTHR34698:SF2">
    <property type="entry name" value="5-OXOPROLINASE SUBUNIT B"/>
    <property type="match status" value="1"/>
</dbReference>
<keyword evidence="2 5" id="KW-0378">Hydrolase</keyword>
<evidence type="ECO:0000256" key="2">
    <source>
        <dbReference type="ARBA" id="ARBA00022801"/>
    </source>
</evidence>
<dbReference type="SUPFAM" id="SSF50891">
    <property type="entry name" value="Cyclophilin-like"/>
    <property type="match status" value="1"/>
</dbReference>
<keyword evidence="3" id="KW-0067">ATP-binding</keyword>
<dbReference type="SMART" id="SM00796">
    <property type="entry name" value="AHS1"/>
    <property type="match status" value="1"/>
</dbReference>
<evidence type="ECO:0000313" key="5">
    <source>
        <dbReference type="EMBL" id="GAA1494377.1"/>
    </source>
</evidence>
<dbReference type="InterPro" id="IPR003833">
    <property type="entry name" value="CT_C_D"/>
</dbReference>
<evidence type="ECO:0000256" key="3">
    <source>
        <dbReference type="ARBA" id="ARBA00022840"/>
    </source>
</evidence>
<evidence type="ECO:0000313" key="6">
    <source>
        <dbReference type="Proteomes" id="UP001501742"/>
    </source>
</evidence>